<gene>
    <name evidence="7" type="ORF">LDC_2980</name>
</gene>
<accession>D9PN51</accession>
<dbReference type="GO" id="GO:0006310">
    <property type="term" value="P:DNA recombination"/>
    <property type="evidence" value="ECO:0007669"/>
    <property type="project" value="InterPro"/>
</dbReference>
<evidence type="ECO:0000256" key="1">
    <source>
        <dbReference type="ARBA" id="ARBA00001968"/>
    </source>
</evidence>
<dbReference type="InterPro" id="IPR012310">
    <property type="entry name" value="DNA_ligase_ATP-dep_cent"/>
</dbReference>
<dbReference type="Gene3D" id="3.30.470.30">
    <property type="entry name" value="DNA ligase/mRNA capping enzyme"/>
    <property type="match status" value="1"/>
</dbReference>
<dbReference type="Pfam" id="PF14743">
    <property type="entry name" value="DNA_ligase_OB_2"/>
    <property type="match status" value="1"/>
</dbReference>
<dbReference type="SUPFAM" id="SSF50249">
    <property type="entry name" value="Nucleic acid-binding proteins"/>
    <property type="match status" value="1"/>
</dbReference>
<dbReference type="PROSITE" id="PS50160">
    <property type="entry name" value="DNA_LIGASE_A3"/>
    <property type="match status" value="1"/>
</dbReference>
<dbReference type="InterPro" id="IPR012340">
    <property type="entry name" value="NA-bd_OB-fold"/>
</dbReference>
<organism evidence="7">
    <name type="scientific">sediment metagenome</name>
    <dbReference type="NCBI Taxonomy" id="749907"/>
    <lineage>
        <taxon>unclassified sequences</taxon>
        <taxon>metagenomes</taxon>
        <taxon>ecological metagenomes</taxon>
    </lineage>
</organism>
<dbReference type="GO" id="GO:0003910">
    <property type="term" value="F:DNA ligase (ATP) activity"/>
    <property type="evidence" value="ECO:0007669"/>
    <property type="project" value="UniProtKB-EC"/>
</dbReference>
<reference evidence="7" key="2">
    <citation type="journal article" date="2011" name="Microb. Ecol.">
        <title>Taxonomic and Functional Metagenomic Profiling of the Microbial Community in the Anoxic Sediment of a Sub-saline Shallow Lake (Laguna de Carrizo, Central Spain).</title>
        <authorList>
            <person name="Ferrer M."/>
            <person name="Guazzaroni M.E."/>
            <person name="Richter M."/>
            <person name="Garcia-Salamanca A."/>
            <person name="Yarza P."/>
            <person name="Suarez-Suarez A."/>
            <person name="Solano J."/>
            <person name="Alcaide M."/>
            <person name="van Dillewijn P."/>
            <person name="Molina-Henares M.A."/>
            <person name="Lopez-Cortes N."/>
            <person name="Al-Ramahi Y."/>
            <person name="Guerrero C."/>
            <person name="Acosta A."/>
            <person name="de Eugenio L.I."/>
            <person name="Martinez V."/>
            <person name="Marques S."/>
            <person name="Rojo F."/>
            <person name="Santero E."/>
            <person name="Genilloud O."/>
            <person name="Perez-Perez J."/>
            <person name="Rossello-Mora R."/>
            <person name="Ramos J.L."/>
        </authorList>
    </citation>
    <scope>NUCLEOTIDE SEQUENCE</scope>
</reference>
<comment type="caution">
    <text evidence="7">The sequence shown here is derived from an EMBL/GenBank/DDBJ whole genome shotgun (WGS) entry which is preliminary data.</text>
</comment>
<evidence type="ECO:0000256" key="3">
    <source>
        <dbReference type="ARBA" id="ARBA00022705"/>
    </source>
</evidence>
<dbReference type="NCBIfam" id="NF006592">
    <property type="entry name" value="PRK09125.1"/>
    <property type="match status" value="1"/>
</dbReference>
<dbReference type="AlphaFoldDB" id="D9PN51"/>
<dbReference type="PANTHER" id="PTHR47810">
    <property type="entry name" value="DNA LIGASE"/>
    <property type="match status" value="1"/>
</dbReference>
<evidence type="ECO:0000259" key="6">
    <source>
        <dbReference type="PROSITE" id="PS50160"/>
    </source>
</evidence>
<keyword evidence="5" id="KW-0234">DNA repair</keyword>
<dbReference type="GO" id="GO:0006281">
    <property type="term" value="P:DNA repair"/>
    <property type="evidence" value="ECO:0007669"/>
    <property type="project" value="UniProtKB-KW"/>
</dbReference>
<feature type="domain" description="ATP-dependent DNA ligase family profile" evidence="6">
    <location>
        <begin position="124"/>
        <end position="226"/>
    </location>
</feature>
<keyword evidence="4" id="KW-0227">DNA damage</keyword>
<evidence type="ECO:0000256" key="5">
    <source>
        <dbReference type="ARBA" id="ARBA00023204"/>
    </source>
</evidence>
<name>D9PN51_9ZZZZ</name>
<dbReference type="CDD" id="cd08041">
    <property type="entry name" value="OBF_kDNA_ligase_like"/>
    <property type="match status" value="1"/>
</dbReference>
<evidence type="ECO:0000256" key="2">
    <source>
        <dbReference type="ARBA" id="ARBA00022598"/>
    </source>
</evidence>
<keyword evidence="2 7" id="KW-0436">Ligase</keyword>
<dbReference type="EC" id="6.5.1.1" evidence="7"/>
<dbReference type="EMBL" id="ADZX01000917">
    <property type="protein sequence ID" value="EFK95022.1"/>
    <property type="molecule type" value="Genomic_DNA"/>
</dbReference>
<sequence length="281" mass="32795">MKKLTTFLLFLLFPFSTNANPPPIQLANIYHSNIDLKNYFVSEKLDGLRAYFDGKNLISREGNIYNAPKWFIEDFPNQIFEGELWIGRGKFEEVSGIVRNESDDNQEWQKIYLMVFDLPKHSGTFEERLQAMQDLVEKSRSKYLRVIEQSKITDQKTLMKRLDEVVKNGGEGLMLRRADSLYQAKRSDDLLKLKTFEDAEAKVLAIIEGKGKYQKMMGALLVENEERIKFKIGGGFSDEMRENPPPIGTIVTYKYYGKTKDNKPRFASFLRVREDYNFSYR</sequence>
<dbReference type="InterPro" id="IPR016059">
    <property type="entry name" value="DNA_ligase_ATP-dep_CS"/>
</dbReference>
<dbReference type="GO" id="GO:0006260">
    <property type="term" value="P:DNA replication"/>
    <property type="evidence" value="ECO:0007669"/>
    <property type="project" value="UniProtKB-KW"/>
</dbReference>
<evidence type="ECO:0000256" key="4">
    <source>
        <dbReference type="ARBA" id="ARBA00022763"/>
    </source>
</evidence>
<dbReference type="InterPro" id="IPR050326">
    <property type="entry name" value="NAD_dep_DNA_ligaseB"/>
</dbReference>
<dbReference type="Pfam" id="PF01068">
    <property type="entry name" value="DNA_ligase_A_M"/>
    <property type="match status" value="1"/>
</dbReference>
<dbReference type="CDD" id="cd07896">
    <property type="entry name" value="Adenylation_kDNA_ligase_like"/>
    <property type="match status" value="1"/>
</dbReference>
<evidence type="ECO:0000313" key="7">
    <source>
        <dbReference type="EMBL" id="EFK95022.1"/>
    </source>
</evidence>
<keyword evidence="3" id="KW-0235">DNA replication</keyword>
<dbReference type="GO" id="GO:0005524">
    <property type="term" value="F:ATP binding"/>
    <property type="evidence" value="ECO:0007669"/>
    <property type="project" value="InterPro"/>
</dbReference>
<protein>
    <submittedName>
        <fullName evidence="7">DNA ligase</fullName>
        <ecNumber evidence="7">6.5.1.1</ecNumber>
    </submittedName>
</protein>
<dbReference type="Gene3D" id="2.40.50.140">
    <property type="entry name" value="Nucleic acid-binding proteins"/>
    <property type="match status" value="1"/>
</dbReference>
<proteinExistence type="predicted"/>
<reference evidence="7" key="1">
    <citation type="submission" date="2010-07" db="EMBL/GenBank/DDBJ databases">
        <authorList>
            <consortium name="CONSOLIDER consortium CSD2007-00005"/>
            <person name="Guazzaroni M.-E."/>
            <person name="Richter M."/>
            <person name="Garcia-Salamanca A."/>
            <person name="Yarza P."/>
            <person name="Ferrer M."/>
        </authorList>
    </citation>
    <scope>NUCLEOTIDE SEQUENCE</scope>
</reference>
<comment type="cofactor">
    <cofactor evidence="1">
        <name>a divalent metal cation</name>
        <dbReference type="ChEBI" id="CHEBI:60240"/>
    </cofactor>
</comment>
<dbReference type="InterPro" id="IPR029319">
    <property type="entry name" value="DNA_ligase_OB"/>
</dbReference>
<dbReference type="PROSITE" id="PS00333">
    <property type="entry name" value="DNA_LIGASE_A2"/>
    <property type="match status" value="1"/>
</dbReference>
<dbReference type="Gene3D" id="3.30.1490.70">
    <property type="match status" value="1"/>
</dbReference>
<dbReference type="PANTHER" id="PTHR47810:SF1">
    <property type="entry name" value="DNA LIGASE B"/>
    <property type="match status" value="1"/>
</dbReference>
<dbReference type="SUPFAM" id="SSF56091">
    <property type="entry name" value="DNA ligase/mRNA capping enzyme, catalytic domain"/>
    <property type="match status" value="1"/>
</dbReference>